<proteinExistence type="inferred from homology"/>
<feature type="domain" description="Carboxylesterase type B" evidence="4">
    <location>
        <begin position="31"/>
        <end position="506"/>
    </location>
</feature>
<dbReference type="EC" id="3.1.1.-" evidence="3"/>
<dbReference type="SUPFAM" id="SSF53474">
    <property type="entry name" value="alpha/beta-Hydrolases"/>
    <property type="match status" value="1"/>
</dbReference>
<organism evidence="5 6">
    <name type="scientific">Nocardia callitridis</name>
    <dbReference type="NCBI Taxonomy" id="648753"/>
    <lineage>
        <taxon>Bacteria</taxon>
        <taxon>Bacillati</taxon>
        <taxon>Actinomycetota</taxon>
        <taxon>Actinomycetes</taxon>
        <taxon>Mycobacteriales</taxon>
        <taxon>Nocardiaceae</taxon>
        <taxon>Nocardia</taxon>
    </lineage>
</organism>
<dbReference type="PROSITE" id="PS51257">
    <property type="entry name" value="PROKAR_LIPOPROTEIN"/>
    <property type="match status" value="1"/>
</dbReference>
<evidence type="ECO:0000259" key="4">
    <source>
        <dbReference type="Pfam" id="PF00135"/>
    </source>
</evidence>
<protein>
    <recommendedName>
        <fullName evidence="3">Carboxylic ester hydrolase</fullName>
        <ecNumber evidence="3">3.1.1.-</ecNumber>
    </recommendedName>
</protein>
<evidence type="ECO:0000256" key="2">
    <source>
        <dbReference type="ARBA" id="ARBA00022801"/>
    </source>
</evidence>
<dbReference type="RefSeq" id="WP_345494891.1">
    <property type="nucleotide sequence ID" value="NZ_BAABJM010000002.1"/>
</dbReference>
<dbReference type="PANTHER" id="PTHR11559">
    <property type="entry name" value="CARBOXYLESTERASE"/>
    <property type="match status" value="1"/>
</dbReference>
<dbReference type="Pfam" id="PF00135">
    <property type="entry name" value="COesterase"/>
    <property type="match status" value="1"/>
</dbReference>
<dbReference type="EMBL" id="BAABJM010000002">
    <property type="protein sequence ID" value="GAA5049844.1"/>
    <property type="molecule type" value="Genomic_DNA"/>
</dbReference>
<keyword evidence="2 3" id="KW-0378">Hydrolase</keyword>
<dbReference type="Proteomes" id="UP001500603">
    <property type="component" value="Unassembled WGS sequence"/>
</dbReference>
<dbReference type="InterPro" id="IPR050309">
    <property type="entry name" value="Type-B_Carboxylest/Lipase"/>
</dbReference>
<gene>
    <name evidence="5" type="ORF">GCM10023318_19310</name>
</gene>
<dbReference type="InterPro" id="IPR002018">
    <property type="entry name" value="CarbesteraseB"/>
</dbReference>
<sequence length="522" mass="56292">MNRRDFLHFTAAASALTGLAATGCGASDPAETIVTTRAGRVRGAVADGIHVFKGVPYAAPPQGARRYLPPQPAEAWSGVRDALDFGPTSPQPPTPPPLEAFAPPIPGADYLNLNIWTPEPGSTRLPVLVWIFGGGFDTGATPFYDGSAFARDGVLLVSINYRLGAEGFLFLDDGVANVALLDQIMTLEWVRDNIAAFGGDPANVTIFGQSAGAMAVGTLLTMPRANGLFRRAILESGAGNLCYSTDTARELGRRLIAKLDVAPTREAVAAAGVDRVLAAQAAVMGDLARQPNPQQWGGEPGCRINMWRPTLDGETLPSKPIDAALVGASADIDLLIGHNSEEGRLSIVPFRSLDSVTEAELGTAMRLYRLPAEQALPAYRAAYPGANPGALLSILQADWFYTIPGIRLAEARATAPAATYMYEFAWRSPQFDGELGACHFLEVPFVFDQLHDEQMRWITGPNPPQQLADSVHGAWVRFAESGRLDWLQYESTHRSSMRFDLEPTVVDDSCRVRELWEGVDLY</sequence>
<evidence type="ECO:0000313" key="6">
    <source>
        <dbReference type="Proteomes" id="UP001500603"/>
    </source>
</evidence>
<comment type="similarity">
    <text evidence="1 3">Belongs to the type-B carboxylesterase/lipase family.</text>
</comment>
<evidence type="ECO:0000313" key="5">
    <source>
        <dbReference type="EMBL" id="GAA5049844.1"/>
    </source>
</evidence>
<comment type="caution">
    <text evidence="5">The sequence shown here is derived from an EMBL/GenBank/DDBJ whole genome shotgun (WGS) entry which is preliminary data.</text>
</comment>
<keyword evidence="6" id="KW-1185">Reference proteome</keyword>
<accession>A0ABP9K537</accession>
<dbReference type="InterPro" id="IPR019826">
    <property type="entry name" value="Carboxylesterase_B_AS"/>
</dbReference>
<name>A0ABP9K537_9NOCA</name>
<evidence type="ECO:0000256" key="3">
    <source>
        <dbReference type="RuleBase" id="RU361235"/>
    </source>
</evidence>
<dbReference type="InterPro" id="IPR029058">
    <property type="entry name" value="AB_hydrolase_fold"/>
</dbReference>
<evidence type="ECO:0000256" key="1">
    <source>
        <dbReference type="ARBA" id="ARBA00005964"/>
    </source>
</evidence>
<dbReference type="Gene3D" id="3.40.50.1820">
    <property type="entry name" value="alpha/beta hydrolase"/>
    <property type="match status" value="1"/>
</dbReference>
<reference evidence="6" key="1">
    <citation type="journal article" date="2019" name="Int. J. Syst. Evol. Microbiol.">
        <title>The Global Catalogue of Microorganisms (GCM) 10K type strain sequencing project: providing services to taxonomists for standard genome sequencing and annotation.</title>
        <authorList>
            <consortium name="The Broad Institute Genomics Platform"/>
            <consortium name="The Broad Institute Genome Sequencing Center for Infectious Disease"/>
            <person name="Wu L."/>
            <person name="Ma J."/>
        </authorList>
    </citation>
    <scope>NUCLEOTIDE SEQUENCE [LARGE SCALE GENOMIC DNA]</scope>
    <source>
        <strain evidence="6">JCM 18298</strain>
    </source>
</reference>
<dbReference type="PROSITE" id="PS00122">
    <property type="entry name" value="CARBOXYLESTERASE_B_1"/>
    <property type="match status" value="1"/>
</dbReference>